<sequence length="505" mass="56058">MYNYSFFFPRLNLFTQPPSIFLKSDDADEERLLTEAEIALDRIEALIKSNASDQLLNSPSHLSRLGRASGDSQVSNNQMSGTQQSGNQVRSFSPSYSSPESSLSEMDTGAPIQQSPVKPLQPLKKPWSLAKKAVVSLLTAGGTFIVYKVVVKAPTYDGPEVDLQGKTIVVTEAANRMSRNLLRELAQRKATLILATKSMDDCEDTRYRLMRSVPGVEETHIDCRRLDLDSTRSIRRFAGSLLADYPGGIDRLLIHPPSVLTGVIAGDRRLTHDGFEHQLGTNFFSFYLLSRLLTPAMQGPNRDARIIFTLDTRAAGFAESVADKDPNTGSPLLPIDNWNWNEGYTPSAGYQRAQWALFLFAGELAKRTGKSGPTVLIADLLVNRTSPPEVNKTENGWLSAPSRWLRNIGRSYLTLGYIITRIIPQRVTPTEVMCTVATRDSLELPQSGGSTTPNDQTIPVYTNLKREKPSDPVDRSEAENLLWLLGEKWTKLDTHPKPVPLPPKF</sequence>
<accession>A0A158QHV1</accession>
<comment type="similarity">
    <text evidence="1">Belongs to the short-chain dehydrogenases/reductases (SDR) family.</text>
</comment>
<evidence type="ECO:0000313" key="6">
    <source>
        <dbReference type="WBParaSite" id="HNAJ_0000811201-mRNA-1"/>
    </source>
</evidence>
<keyword evidence="5" id="KW-1185">Reference proteome</keyword>
<dbReference type="SUPFAM" id="SSF51735">
    <property type="entry name" value="NAD(P)-binding Rossmann-fold domains"/>
    <property type="match status" value="1"/>
</dbReference>
<feature type="compositionally biased region" description="Polar residues" evidence="3">
    <location>
        <begin position="70"/>
        <end position="90"/>
    </location>
</feature>
<proteinExistence type="inferred from homology"/>
<evidence type="ECO:0000256" key="3">
    <source>
        <dbReference type="SAM" id="MobiDB-lite"/>
    </source>
</evidence>
<keyword evidence="2" id="KW-0560">Oxidoreductase</keyword>
<evidence type="ECO:0000256" key="1">
    <source>
        <dbReference type="ARBA" id="ARBA00006484"/>
    </source>
</evidence>
<organism evidence="6">
    <name type="scientific">Rodentolepis nana</name>
    <name type="common">Dwarf tapeworm</name>
    <name type="synonym">Hymenolepis nana</name>
    <dbReference type="NCBI Taxonomy" id="102285"/>
    <lineage>
        <taxon>Eukaryota</taxon>
        <taxon>Metazoa</taxon>
        <taxon>Spiralia</taxon>
        <taxon>Lophotrochozoa</taxon>
        <taxon>Platyhelminthes</taxon>
        <taxon>Cestoda</taxon>
        <taxon>Eucestoda</taxon>
        <taxon>Cyclophyllidea</taxon>
        <taxon>Hymenolepididae</taxon>
        <taxon>Rodentolepis</taxon>
    </lineage>
</organism>
<dbReference type="Gene3D" id="3.40.50.720">
    <property type="entry name" value="NAD(P)-binding Rossmann-like Domain"/>
    <property type="match status" value="1"/>
</dbReference>
<reference evidence="4 5" key="2">
    <citation type="submission" date="2018-11" db="EMBL/GenBank/DDBJ databases">
        <authorList>
            <consortium name="Pathogen Informatics"/>
        </authorList>
    </citation>
    <scope>NUCLEOTIDE SEQUENCE [LARGE SCALE GENOMIC DNA]</scope>
</reference>
<dbReference type="Proteomes" id="UP000278807">
    <property type="component" value="Unassembled WGS sequence"/>
</dbReference>
<reference evidence="6" key="1">
    <citation type="submission" date="2016-04" db="UniProtKB">
        <authorList>
            <consortium name="WormBaseParasite"/>
        </authorList>
    </citation>
    <scope>IDENTIFICATION</scope>
</reference>
<dbReference type="OrthoDB" id="191139at2759"/>
<dbReference type="AlphaFoldDB" id="A0A158QHV1"/>
<dbReference type="EMBL" id="UZAE01012196">
    <property type="protein sequence ID" value="VDO03968.1"/>
    <property type="molecule type" value="Genomic_DNA"/>
</dbReference>
<feature type="compositionally biased region" description="Low complexity" evidence="3">
    <location>
        <begin position="91"/>
        <end position="105"/>
    </location>
</feature>
<dbReference type="GO" id="GO:0016491">
    <property type="term" value="F:oxidoreductase activity"/>
    <property type="evidence" value="ECO:0007669"/>
    <property type="project" value="UniProtKB-KW"/>
</dbReference>
<dbReference type="PANTHER" id="PTHR24320:SF226">
    <property type="entry name" value="RETINOL DEHYDROGENASE 11"/>
    <property type="match status" value="1"/>
</dbReference>
<evidence type="ECO:0000313" key="4">
    <source>
        <dbReference type="EMBL" id="VDO03968.1"/>
    </source>
</evidence>
<name>A0A158QHV1_RODNA</name>
<evidence type="ECO:0000256" key="2">
    <source>
        <dbReference type="ARBA" id="ARBA00023002"/>
    </source>
</evidence>
<dbReference type="STRING" id="102285.A0A158QHV1"/>
<gene>
    <name evidence="4" type="ORF">HNAJ_LOCUS8108</name>
</gene>
<feature type="region of interest" description="Disordered" evidence="3">
    <location>
        <begin position="58"/>
        <end position="119"/>
    </location>
</feature>
<protein>
    <submittedName>
        <fullName evidence="6">Retinol dehydrogenase 13</fullName>
    </submittedName>
</protein>
<dbReference type="WBParaSite" id="HNAJ_0000811201-mRNA-1">
    <property type="protein sequence ID" value="HNAJ_0000811201-mRNA-1"/>
    <property type="gene ID" value="HNAJ_0000811201"/>
</dbReference>
<evidence type="ECO:0000313" key="5">
    <source>
        <dbReference type="Proteomes" id="UP000278807"/>
    </source>
</evidence>
<dbReference type="PANTHER" id="PTHR24320">
    <property type="entry name" value="RETINOL DEHYDROGENASE"/>
    <property type="match status" value="1"/>
</dbReference>
<dbReference type="InterPro" id="IPR036291">
    <property type="entry name" value="NAD(P)-bd_dom_sf"/>
</dbReference>